<dbReference type="RefSeq" id="WP_106189281.1">
    <property type="nucleotide sequence ID" value="NZ_PVTF01000006.1"/>
</dbReference>
<name>A0A2T0T537_9PSEU</name>
<dbReference type="GO" id="GO:0032259">
    <property type="term" value="P:methylation"/>
    <property type="evidence" value="ECO:0007669"/>
    <property type="project" value="UniProtKB-KW"/>
</dbReference>
<keyword evidence="3 5" id="KW-0808">Transferase</keyword>
<dbReference type="Proteomes" id="UP000239494">
    <property type="component" value="Unassembled WGS sequence"/>
</dbReference>
<evidence type="ECO:0000256" key="1">
    <source>
        <dbReference type="ARBA" id="ARBA00008361"/>
    </source>
</evidence>
<accession>A0A2T0T537</accession>
<dbReference type="PANTHER" id="PTHR44942:SF4">
    <property type="entry name" value="METHYLTRANSFERASE TYPE 11 DOMAIN-CONTAINING PROTEIN"/>
    <property type="match status" value="1"/>
</dbReference>
<evidence type="ECO:0000313" key="6">
    <source>
        <dbReference type="Proteomes" id="UP000239494"/>
    </source>
</evidence>
<proteinExistence type="inferred from homology"/>
<dbReference type="InterPro" id="IPR029063">
    <property type="entry name" value="SAM-dependent_MTases_sf"/>
</dbReference>
<reference evidence="5 6" key="1">
    <citation type="submission" date="2018-03" db="EMBL/GenBank/DDBJ databases">
        <title>Genomic Encyclopedia of Archaeal and Bacterial Type Strains, Phase II (KMG-II): from individual species to whole genera.</title>
        <authorList>
            <person name="Goeker M."/>
        </authorList>
    </citation>
    <scope>NUCLEOTIDE SEQUENCE [LARGE SCALE GENOMIC DNA]</scope>
    <source>
        <strain evidence="5 6">DSM 44720</strain>
    </source>
</reference>
<dbReference type="EMBL" id="PVTF01000006">
    <property type="protein sequence ID" value="PRY40786.1"/>
    <property type="molecule type" value="Genomic_DNA"/>
</dbReference>
<evidence type="ECO:0000256" key="3">
    <source>
        <dbReference type="ARBA" id="ARBA00022679"/>
    </source>
</evidence>
<dbReference type="InterPro" id="IPR051052">
    <property type="entry name" value="Diverse_substrate_MTase"/>
</dbReference>
<dbReference type="InterPro" id="IPR013216">
    <property type="entry name" value="Methyltransf_11"/>
</dbReference>
<dbReference type="PANTHER" id="PTHR44942">
    <property type="entry name" value="METHYLTRANSF_11 DOMAIN-CONTAINING PROTEIN"/>
    <property type="match status" value="1"/>
</dbReference>
<dbReference type="OrthoDB" id="9797252at2"/>
<evidence type="ECO:0000256" key="2">
    <source>
        <dbReference type="ARBA" id="ARBA00022603"/>
    </source>
</evidence>
<sequence length="257" mass="28514">MTDSTERFAGFAELYDRARPKPPADIVELVRQWVDVEDPDVVDLGAGTGGATLLWDRAIAVEPSADMRELAHQRLDPARFQVVDGTAEATGLPDDCADVVTASQALHWFDPATAFPEIARILRPGGVFVAFDCDWPPAVDREVDAAWAEFEAHLRGMEQEHDFQPPRAKGEHVDRLRASGLFAHVTEVCLHGKESGDARRLYELALSQSGSMGLRKAGYSDEQIGLAALHEVANRRLPVVKTWWWTYRVRLAVTSSR</sequence>
<organism evidence="5 6">
    <name type="scientific">Umezawaea tangerina</name>
    <dbReference type="NCBI Taxonomy" id="84725"/>
    <lineage>
        <taxon>Bacteria</taxon>
        <taxon>Bacillati</taxon>
        <taxon>Actinomycetota</taxon>
        <taxon>Actinomycetes</taxon>
        <taxon>Pseudonocardiales</taxon>
        <taxon>Pseudonocardiaceae</taxon>
        <taxon>Umezawaea</taxon>
    </lineage>
</organism>
<evidence type="ECO:0000313" key="5">
    <source>
        <dbReference type="EMBL" id="PRY40786.1"/>
    </source>
</evidence>
<dbReference type="GO" id="GO:0008757">
    <property type="term" value="F:S-adenosylmethionine-dependent methyltransferase activity"/>
    <property type="evidence" value="ECO:0007669"/>
    <property type="project" value="InterPro"/>
</dbReference>
<gene>
    <name evidence="5" type="ORF">CLV43_106527</name>
</gene>
<feature type="domain" description="Methyltransferase type 11" evidence="4">
    <location>
        <begin position="42"/>
        <end position="129"/>
    </location>
</feature>
<protein>
    <submittedName>
        <fullName evidence="5">Methyltransferase family protein</fullName>
    </submittedName>
</protein>
<dbReference type="Gene3D" id="3.40.50.150">
    <property type="entry name" value="Vaccinia Virus protein VP39"/>
    <property type="match status" value="1"/>
</dbReference>
<evidence type="ECO:0000259" key="4">
    <source>
        <dbReference type="Pfam" id="PF08241"/>
    </source>
</evidence>
<comment type="caution">
    <text evidence="5">The sequence shown here is derived from an EMBL/GenBank/DDBJ whole genome shotgun (WGS) entry which is preliminary data.</text>
</comment>
<dbReference type="AlphaFoldDB" id="A0A2T0T537"/>
<keyword evidence="6" id="KW-1185">Reference proteome</keyword>
<keyword evidence="2 5" id="KW-0489">Methyltransferase</keyword>
<dbReference type="Pfam" id="PF08241">
    <property type="entry name" value="Methyltransf_11"/>
    <property type="match status" value="1"/>
</dbReference>
<dbReference type="SUPFAM" id="SSF53335">
    <property type="entry name" value="S-adenosyl-L-methionine-dependent methyltransferases"/>
    <property type="match status" value="1"/>
</dbReference>
<dbReference type="CDD" id="cd02440">
    <property type="entry name" value="AdoMet_MTases"/>
    <property type="match status" value="1"/>
</dbReference>
<comment type="similarity">
    <text evidence="1">Belongs to the methyltransferase superfamily.</text>
</comment>